<sequence length="494" mass="53135">MEFERAYGYAPHTNIGYPIQYQYSGPNTVLAVSNGARVNARVCPVRAPIGNARPPHMRGGREEDNESGQTRRRVAVACARCRKRKIRCSGDPGDGTGCQNCHSAGVDPKLCAFHRVGSGEASSMIDLHNLAQMASSNTLMLYNPPANPARSRPLTYPSGLDTKSIYPQSAWYTSPYNSEETSPMEAYGLDQSTTYLPNQSPITCSSSYGWSTDSKPAVNNYPGHDSLYRAHGLPYIQHNVRAAASSETLSNSMTSLQLTLPERPHTRSGLPLSQRPQLPIPQPSPAQTSRNVVDQLQDQRLRSARAMGGSSFSSGGFIKPLLPLHNDNDAQITATTEALAAQISTSTPISTSDSVACYSGTLSATTDEVPVSTAPQFNFSTSPLFDAMSAPAQPSYSNFRDSQDYSKPANSPSTNSTTPMTRQISQNNLYSIGTSSSSRSSLGGNGSTLVSGHRYTPLAQSPNRTQHQTTLKNASNQSMIPMCRTPTTISTGSF</sequence>
<dbReference type="PROSITE" id="PS50048">
    <property type="entry name" value="ZN2_CY6_FUNGAL_2"/>
    <property type="match status" value="1"/>
</dbReference>
<dbReference type="EMBL" id="ML976772">
    <property type="protein sequence ID" value="KAF1965026.1"/>
    <property type="molecule type" value="Genomic_DNA"/>
</dbReference>
<evidence type="ECO:0000256" key="2">
    <source>
        <dbReference type="SAM" id="MobiDB-lite"/>
    </source>
</evidence>
<evidence type="ECO:0000259" key="3">
    <source>
        <dbReference type="PROSITE" id="PS50048"/>
    </source>
</evidence>
<feature type="compositionally biased region" description="Polar residues" evidence="2">
    <location>
        <begin position="458"/>
        <end position="475"/>
    </location>
</feature>
<keyword evidence="1" id="KW-0539">Nucleus</keyword>
<dbReference type="CDD" id="cd00067">
    <property type="entry name" value="GAL4"/>
    <property type="match status" value="1"/>
</dbReference>
<proteinExistence type="predicted"/>
<accession>A0A6A5UQ29</accession>
<dbReference type="InterPro" id="IPR036864">
    <property type="entry name" value="Zn2-C6_fun-type_DNA-bd_sf"/>
</dbReference>
<feature type="region of interest" description="Disordered" evidence="2">
    <location>
        <begin position="47"/>
        <end position="71"/>
    </location>
</feature>
<evidence type="ECO:0000313" key="4">
    <source>
        <dbReference type="EMBL" id="KAF1965026.1"/>
    </source>
</evidence>
<reference evidence="4" key="1">
    <citation type="journal article" date="2020" name="Stud. Mycol.">
        <title>101 Dothideomycetes genomes: a test case for predicting lifestyles and emergence of pathogens.</title>
        <authorList>
            <person name="Haridas S."/>
            <person name="Albert R."/>
            <person name="Binder M."/>
            <person name="Bloem J."/>
            <person name="Labutti K."/>
            <person name="Salamov A."/>
            <person name="Andreopoulos B."/>
            <person name="Baker S."/>
            <person name="Barry K."/>
            <person name="Bills G."/>
            <person name="Bluhm B."/>
            <person name="Cannon C."/>
            <person name="Castanera R."/>
            <person name="Culley D."/>
            <person name="Daum C."/>
            <person name="Ezra D."/>
            <person name="Gonzalez J."/>
            <person name="Henrissat B."/>
            <person name="Kuo A."/>
            <person name="Liang C."/>
            <person name="Lipzen A."/>
            <person name="Lutzoni F."/>
            <person name="Magnuson J."/>
            <person name="Mondo S."/>
            <person name="Nolan M."/>
            <person name="Ohm R."/>
            <person name="Pangilinan J."/>
            <person name="Park H.-J."/>
            <person name="Ramirez L."/>
            <person name="Alfaro M."/>
            <person name="Sun H."/>
            <person name="Tritt A."/>
            <person name="Yoshinaga Y."/>
            <person name="Zwiers L.-H."/>
            <person name="Turgeon B."/>
            <person name="Goodwin S."/>
            <person name="Spatafora J."/>
            <person name="Crous P."/>
            <person name="Grigoriev I."/>
        </authorList>
    </citation>
    <scope>NUCLEOTIDE SEQUENCE</scope>
    <source>
        <strain evidence="4">CBS 107.79</strain>
    </source>
</reference>
<dbReference type="GO" id="GO:0008270">
    <property type="term" value="F:zinc ion binding"/>
    <property type="evidence" value="ECO:0007669"/>
    <property type="project" value="InterPro"/>
</dbReference>
<gene>
    <name evidence="4" type="ORF">BU23DRAFT_575231</name>
</gene>
<dbReference type="Gene3D" id="4.10.240.10">
    <property type="entry name" value="Zn(2)-C6 fungal-type DNA-binding domain"/>
    <property type="match status" value="1"/>
</dbReference>
<feature type="region of interest" description="Disordered" evidence="2">
    <location>
        <begin position="261"/>
        <end position="293"/>
    </location>
</feature>
<dbReference type="AlphaFoldDB" id="A0A6A5UQ29"/>
<name>A0A6A5UQ29_9PLEO</name>
<protein>
    <recommendedName>
        <fullName evidence="3">Zn(2)-C6 fungal-type domain-containing protein</fullName>
    </recommendedName>
</protein>
<evidence type="ECO:0000313" key="5">
    <source>
        <dbReference type="Proteomes" id="UP000800036"/>
    </source>
</evidence>
<dbReference type="GO" id="GO:0000981">
    <property type="term" value="F:DNA-binding transcription factor activity, RNA polymerase II-specific"/>
    <property type="evidence" value="ECO:0007669"/>
    <property type="project" value="InterPro"/>
</dbReference>
<feature type="compositionally biased region" description="Low complexity" evidence="2">
    <location>
        <begin position="431"/>
        <end position="442"/>
    </location>
</feature>
<feature type="compositionally biased region" description="Low complexity" evidence="2">
    <location>
        <begin position="410"/>
        <end position="419"/>
    </location>
</feature>
<feature type="region of interest" description="Disordered" evidence="2">
    <location>
        <begin position="392"/>
        <end position="475"/>
    </location>
</feature>
<dbReference type="Pfam" id="PF00172">
    <property type="entry name" value="Zn_clus"/>
    <property type="match status" value="1"/>
</dbReference>
<dbReference type="SUPFAM" id="SSF57701">
    <property type="entry name" value="Zn2/Cys6 DNA-binding domain"/>
    <property type="match status" value="1"/>
</dbReference>
<dbReference type="Proteomes" id="UP000800036">
    <property type="component" value="Unassembled WGS sequence"/>
</dbReference>
<organism evidence="4 5">
    <name type="scientific">Bimuria novae-zelandiae CBS 107.79</name>
    <dbReference type="NCBI Taxonomy" id="1447943"/>
    <lineage>
        <taxon>Eukaryota</taxon>
        <taxon>Fungi</taxon>
        <taxon>Dikarya</taxon>
        <taxon>Ascomycota</taxon>
        <taxon>Pezizomycotina</taxon>
        <taxon>Dothideomycetes</taxon>
        <taxon>Pleosporomycetidae</taxon>
        <taxon>Pleosporales</taxon>
        <taxon>Massarineae</taxon>
        <taxon>Didymosphaeriaceae</taxon>
        <taxon>Bimuria</taxon>
    </lineage>
</organism>
<feature type="compositionally biased region" description="Polar residues" evidence="2">
    <location>
        <begin position="420"/>
        <end position="430"/>
    </location>
</feature>
<feature type="domain" description="Zn(2)-C6 fungal-type" evidence="3">
    <location>
        <begin position="77"/>
        <end position="113"/>
    </location>
</feature>
<keyword evidence="5" id="KW-1185">Reference proteome</keyword>
<evidence type="ECO:0000256" key="1">
    <source>
        <dbReference type="ARBA" id="ARBA00023242"/>
    </source>
</evidence>
<dbReference type="SMART" id="SM00066">
    <property type="entry name" value="GAL4"/>
    <property type="match status" value="1"/>
</dbReference>
<dbReference type="InterPro" id="IPR001138">
    <property type="entry name" value="Zn2Cys6_DnaBD"/>
</dbReference>
<dbReference type="OrthoDB" id="5394557at2759"/>